<feature type="domain" description="RLR CTR" evidence="4">
    <location>
        <begin position="364"/>
        <end position="507"/>
    </location>
</feature>
<dbReference type="PANTHER" id="PTHR14074:SF16">
    <property type="entry name" value="ANTIVIRAL INNATE IMMUNE RESPONSE RECEPTOR RIG-I"/>
    <property type="match status" value="1"/>
</dbReference>
<evidence type="ECO:0008006" key="7">
    <source>
        <dbReference type="Google" id="ProtNLM"/>
    </source>
</evidence>
<evidence type="ECO:0000313" key="5">
    <source>
        <dbReference type="EMBL" id="KAK7473367.1"/>
    </source>
</evidence>
<keyword evidence="6" id="KW-1185">Reference proteome</keyword>
<dbReference type="Pfam" id="PF00271">
    <property type="entry name" value="Helicase_C"/>
    <property type="match status" value="2"/>
</dbReference>
<dbReference type="Gene3D" id="3.40.50.300">
    <property type="entry name" value="P-loop containing nucleotide triphosphate hydrolases"/>
    <property type="match status" value="2"/>
</dbReference>
<evidence type="ECO:0000256" key="1">
    <source>
        <dbReference type="SAM" id="Coils"/>
    </source>
</evidence>
<protein>
    <recommendedName>
        <fullName evidence="7">RNA helicase</fullName>
    </recommendedName>
</protein>
<proteinExistence type="predicted"/>
<dbReference type="InterPro" id="IPR051363">
    <property type="entry name" value="RLR_Helicase"/>
</dbReference>
<dbReference type="EMBL" id="JACVVK020000473">
    <property type="protein sequence ID" value="KAK7473367.1"/>
    <property type="molecule type" value="Genomic_DNA"/>
</dbReference>
<accession>A0ABD0JEV6</accession>
<feature type="region of interest" description="Disordered" evidence="2">
    <location>
        <begin position="629"/>
        <end position="650"/>
    </location>
</feature>
<feature type="domain" description="Helicase C-terminal" evidence="3">
    <location>
        <begin position="457"/>
        <end position="623"/>
    </location>
</feature>
<feature type="coiled-coil region" evidence="1">
    <location>
        <begin position="338"/>
        <end position="365"/>
    </location>
</feature>
<dbReference type="AlphaFoldDB" id="A0ABD0JEV6"/>
<name>A0ABD0JEV6_9CAEN</name>
<dbReference type="Proteomes" id="UP001519460">
    <property type="component" value="Unassembled WGS sequence"/>
</dbReference>
<dbReference type="Pfam" id="PF18119">
    <property type="entry name" value="RIG-I_C"/>
    <property type="match status" value="1"/>
</dbReference>
<dbReference type="InterPro" id="IPR041204">
    <property type="entry name" value="RIG-I-like_C"/>
</dbReference>
<evidence type="ECO:0000313" key="6">
    <source>
        <dbReference type="Proteomes" id="UP001519460"/>
    </source>
</evidence>
<keyword evidence="1" id="KW-0175">Coiled coil</keyword>
<dbReference type="SUPFAM" id="SSF52540">
    <property type="entry name" value="P-loop containing nucleoside triphosphate hydrolases"/>
    <property type="match status" value="2"/>
</dbReference>
<gene>
    <name evidence="5" type="ORF">BaRGS_00035415</name>
</gene>
<comment type="caution">
    <text evidence="5">The sequence shown here is derived from an EMBL/GenBank/DDBJ whole genome shotgun (WGS) entry which is preliminary data.</text>
</comment>
<dbReference type="PANTHER" id="PTHR14074">
    <property type="entry name" value="HELICASE WITH DEATH DOMAIN-RELATED"/>
    <property type="match status" value="1"/>
</dbReference>
<dbReference type="InterPro" id="IPR021673">
    <property type="entry name" value="RLR_CTR"/>
</dbReference>
<dbReference type="InterPro" id="IPR001650">
    <property type="entry name" value="Helicase_C-like"/>
</dbReference>
<dbReference type="PROSITE" id="PS51789">
    <property type="entry name" value="RLR_CTR"/>
    <property type="match status" value="1"/>
</dbReference>
<sequence>MDLEDICTVENENELKQYVSQPKHEIHTCKKRAKDGFRRVIESLMETIEDRMMTCSFVENHRDKDLLKMNLKAPEYHRTYQRYAHWLGKLGSYLVRMANDREAYSQFFSSAEMLRRYHQALILNEDCESQYALNYLLDQIREMEEAGQLTNLQRVVLDAADYNPKLSMLEGILGQIQEQHEVRRHIVHGVRADTGAIKAIKVWMEGHPDLKHLNPGRITGNSKPACDGGMSINAAAEVMKDFNMGKHKVVVCTSAAEEGLDFQACSAVIRYDYVTSMISMIQTRGRARRKDSQYFILGDETRGNVPREMIHLAAERLMNQAVETFQTLMNTISNQFRNEVRERQRREKNQRLQEAEMKKYSEEQRRAEVNGAVYNLYCRKCQRPACSSDEVRLYAVNTRMVISNDFQHKWKRAERKRPDQVFQNLRIVGKLHCRGCSFDWGCLARYIPTEKEFPVIKLDSFILENRRNRDDAAGMVFVRTLELSKAVQKWIEVHPDLKNLAPGRITGSRKSNKRPGGMTKNEVADVLTDFNSGKHKVVVCTSAAEEGLDFQSCNVVVRYDYVTHMISMIQTRGRARQKDSEYWVLGNQLREIWTRKWRTWLANVQAEMESNTNSFLYEMDRRQRLDLAQRQREAEEKQRKRRAAQDTGEVQKYNLKCRK</sequence>
<evidence type="ECO:0000259" key="4">
    <source>
        <dbReference type="PROSITE" id="PS51789"/>
    </source>
</evidence>
<feature type="compositionally biased region" description="Basic and acidic residues" evidence="2">
    <location>
        <begin position="629"/>
        <end position="638"/>
    </location>
</feature>
<organism evidence="5 6">
    <name type="scientific">Batillaria attramentaria</name>
    <dbReference type="NCBI Taxonomy" id="370345"/>
    <lineage>
        <taxon>Eukaryota</taxon>
        <taxon>Metazoa</taxon>
        <taxon>Spiralia</taxon>
        <taxon>Lophotrochozoa</taxon>
        <taxon>Mollusca</taxon>
        <taxon>Gastropoda</taxon>
        <taxon>Caenogastropoda</taxon>
        <taxon>Sorbeoconcha</taxon>
        <taxon>Cerithioidea</taxon>
        <taxon>Batillariidae</taxon>
        <taxon>Batillaria</taxon>
    </lineage>
</organism>
<dbReference type="PROSITE" id="PS51194">
    <property type="entry name" value="HELICASE_CTER"/>
    <property type="match status" value="2"/>
</dbReference>
<dbReference type="Pfam" id="PF11648">
    <property type="entry name" value="RIG-I_C-RD"/>
    <property type="match status" value="1"/>
</dbReference>
<dbReference type="Gene3D" id="1.20.1320.30">
    <property type="match status" value="1"/>
</dbReference>
<feature type="domain" description="Helicase C-terminal" evidence="3">
    <location>
        <begin position="168"/>
        <end position="333"/>
    </location>
</feature>
<evidence type="ECO:0000259" key="3">
    <source>
        <dbReference type="PROSITE" id="PS51194"/>
    </source>
</evidence>
<dbReference type="InterPro" id="IPR027417">
    <property type="entry name" value="P-loop_NTPase"/>
</dbReference>
<evidence type="ECO:0000256" key="2">
    <source>
        <dbReference type="SAM" id="MobiDB-lite"/>
    </source>
</evidence>
<reference evidence="5 6" key="1">
    <citation type="journal article" date="2023" name="Sci. Data">
        <title>Genome assembly of the Korean intertidal mud-creeper Batillaria attramentaria.</title>
        <authorList>
            <person name="Patra A.K."/>
            <person name="Ho P.T."/>
            <person name="Jun S."/>
            <person name="Lee S.J."/>
            <person name="Kim Y."/>
            <person name="Won Y.J."/>
        </authorList>
    </citation>
    <scope>NUCLEOTIDE SEQUENCE [LARGE SCALE GENOMIC DNA]</scope>
    <source>
        <strain evidence="5">Wonlab-2016</strain>
    </source>
</reference>
<dbReference type="SMART" id="SM00490">
    <property type="entry name" value="HELICc"/>
    <property type="match status" value="2"/>
</dbReference>